<comment type="similarity">
    <text evidence="1">Belongs to the HIT family.</text>
</comment>
<evidence type="ECO:0000256" key="3">
    <source>
        <dbReference type="PIRSR" id="PIRSR028973-2"/>
    </source>
</evidence>
<feature type="active site" description="Nucleophile" evidence="2">
    <location>
        <position position="235"/>
    </location>
</feature>
<dbReference type="SUPFAM" id="SSF102860">
    <property type="entry name" value="mRNA decapping enzyme DcpS N-terminal domain"/>
    <property type="match status" value="1"/>
</dbReference>
<evidence type="ECO:0000313" key="4">
    <source>
        <dbReference type="EMBL" id="ODV85014.1"/>
    </source>
</evidence>
<feature type="binding site" evidence="3">
    <location>
        <position position="147"/>
    </location>
    <ligand>
        <name>substrate</name>
    </ligand>
</feature>
<dbReference type="GO" id="GO:0016787">
    <property type="term" value="F:hydrolase activity"/>
    <property type="evidence" value="ECO:0007669"/>
    <property type="project" value="InterPro"/>
</dbReference>
<name>A0A1E4SZV1_9ASCO</name>
<dbReference type="InterPro" id="IPR011145">
    <property type="entry name" value="Scavenger_mRNA_decap_enz_N"/>
</dbReference>
<dbReference type="PANTHER" id="PTHR12978">
    <property type="entry name" value="HISTIDINE TRIAD HIT PROTEIN MEMBER"/>
    <property type="match status" value="1"/>
</dbReference>
<dbReference type="GO" id="GO:0005634">
    <property type="term" value="C:nucleus"/>
    <property type="evidence" value="ECO:0007669"/>
    <property type="project" value="TreeGrafter"/>
</dbReference>
<dbReference type="SUPFAM" id="SSF54197">
    <property type="entry name" value="HIT-like"/>
    <property type="match status" value="1"/>
</dbReference>
<feature type="binding site" evidence="3">
    <location>
        <begin position="226"/>
        <end position="237"/>
    </location>
    <ligand>
        <name>substrate</name>
    </ligand>
</feature>
<dbReference type="PIRSF" id="PIRSF028973">
    <property type="entry name" value="Scavenger_mRNA_decap_enz"/>
    <property type="match status" value="1"/>
</dbReference>
<keyword evidence="5" id="KW-1185">Reference proteome</keyword>
<dbReference type="FunFam" id="3.30.428.10:FF:000015">
    <property type="entry name" value="m7GpppX diphosphatase"/>
    <property type="match status" value="1"/>
</dbReference>
<dbReference type="Proteomes" id="UP000094801">
    <property type="component" value="Unassembled WGS sequence"/>
</dbReference>
<dbReference type="Pfam" id="PF11969">
    <property type="entry name" value="DcpS_C"/>
    <property type="match status" value="1"/>
</dbReference>
<reference evidence="5" key="1">
    <citation type="submission" date="2016-04" db="EMBL/GenBank/DDBJ databases">
        <title>Comparative genomics of biotechnologically important yeasts.</title>
        <authorList>
            <consortium name="DOE Joint Genome Institute"/>
            <person name="Riley R."/>
            <person name="Haridas S."/>
            <person name="Wolfe K.H."/>
            <person name="Lopes M.R."/>
            <person name="Hittinger C.T."/>
            <person name="Goker M."/>
            <person name="Salamov A."/>
            <person name="Wisecaver J."/>
            <person name="Long T.M."/>
            <person name="Aerts A.L."/>
            <person name="Barry K."/>
            <person name="Choi C."/>
            <person name="Clum A."/>
            <person name="Coughlan A.Y."/>
            <person name="Deshpande S."/>
            <person name="Douglass A.P."/>
            <person name="Hanson S.J."/>
            <person name="Klenk H.-P."/>
            <person name="Labutti K."/>
            <person name="Lapidus A."/>
            <person name="Lindquist E."/>
            <person name="Lipzen A."/>
            <person name="Meier-Kolthoff J.P."/>
            <person name="Ohm R.A."/>
            <person name="Otillar R.P."/>
            <person name="Pangilinan J."/>
            <person name="Peng Y."/>
            <person name="Rokas A."/>
            <person name="Rosa C.A."/>
            <person name="Scheuner C."/>
            <person name="Sibirny A.A."/>
            <person name="Slot J.C."/>
            <person name="Stielow J.B."/>
            <person name="Sun H."/>
            <person name="Kurtzman C.P."/>
            <person name="Blackwell M."/>
            <person name="Grigoriev I.V."/>
            <person name="Jeffries T.W."/>
        </authorList>
    </citation>
    <scope>NUCLEOTIDE SEQUENCE [LARGE SCALE GENOMIC DNA]</scope>
    <source>
        <strain evidence="5">NRRL YB-2248</strain>
    </source>
</reference>
<protein>
    <recommendedName>
        <fullName evidence="6">HIT domain-containing protein</fullName>
    </recommendedName>
</protein>
<evidence type="ECO:0000256" key="1">
    <source>
        <dbReference type="ARBA" id="ARBA00010208"/>
    </source>
</evidence>
<dbReference type="OrthoDB" id="10264956at2759"/>
<accession>A0A1E4SZV1</accession>
<sequence>MTLSDLVARFQYQETLDSNSQLKTLVLLGTIDSEPAILSFEKTHFNISLDELESNKLPIISIKEIESNDVYHWGMNLLESNINTTPSSKINLIYPATETHIRKFNKPKFHVIVETPELYQSIVKPYIESMKGDRIKWVKNILYEGAEADKVIYKNDKFILIPDMKWDGVTLDNLYCCCIVYRDDISSIRDLNINHLQYLQDISNDLKKIIPEKYPIKANDLRIFVHYQPSYYHFHIHIVNVNYSGLGESILAGKAILLQEVIDNLRFLGEKGYSQKTMTYVMNENHKLWELGMNKCV</sequence>
<dbReference type="GO" id="GO:0000340">
    <property type="term" value="F:RNA 7-methylguanosine cap binding"/>
    <property type="evidence" value="ECO:0007669"/>
    <property type="project" value="TreeGrafter"/>
</dbReference>
<dbReference type="AlphaFoldDB" id="A0A1E4SZV1"/>
<dbReference type="Gene3D" id="3.30.428.10">
    <property type="entry name" value="HIT-like"/>
    <property type="match status" value="1"/>
</dbReference>
<organism evidence="4 5">
    <name type="scientific">[Candida] arabinofermentans NRRL YB-2248</name>
    <dbReference type="NCBI Taxonomy" id="983967"/>
    <lineage>
        <taxon>Eukaryota</taxon>
        <taxon>Fungi</taxon>
        <taxon>Dikarya</taxon>
        <taxon>Ascomycota</taxon>
        <taxon>Saccharomycotina</taxon>
        <taxon>Pichiomycetes</taxon>
        <taxon>Pichiales</taxon>
        <taxon>Pichiaceae</taxon>
        <taxon>Ogataea</taxon>
        <taxon>Ogataea/Candida clade</taxon>
    </lineage>
</organism>
<gene>
    <name evidence="4" type="ORF">CANARDRAFT_28738</name>
</gene>
<dbReference type="GO" id="GO:0000932">
    <property type="term" value="C:P-body"/>
    <property type="evidence" value="ECO:0007669"/>
    <property type="project" value="TreeGrafter"/>
</dbReference>
<feature type="binding site" evidence="3">
    <location>
        <position position="163"/>
    </location>
    <ligand>
        <name>substrate</name>
    </ligand>
</feature>
<dbReference type="Pfam" id="PF05652">
    <property type="entry name" value="DcpS"/>
    <property type="match status" value="1"/>
</dbReference>
<feature type="binding site" evidence="3">
    <location>
        <position position="137"/>
    </location>
    <ligand>
        <name>substrate</name>
    </ligand>
</feature>
<dbReference type="InterPro" id="IPR036265">
    <property type="entry name" value="HIT-like_sf"/>
</dbReference>
<dbReference type="Gene3D" id="3.30.200.40">
    <property type="entry name" value="Scavenger mRNA decapping enzyme, N-terminal domain"/>
    <property type="match status" value="1"/>
</dbReference>
<evidence type="ECO:0000256" key="2">
    <source>
        <dbReference type="PIRSR" id="PIRSR028973-1"/>
    </source>
</evidence>
<dbReference type="EMBL" id="KV453854">
    <property type="protein sequence ID" value="ODV85014.1"/>
    <property type="molecule type" value="Genomic_DNA"/>
</dbReference>
<proteinExistence type="inferred from homology"/>
<dbReference type="InterPro" id="IPR008594">
    <property type="entry name" value="DcpS/DCS2"/>
</dbReference>
<feature type="binding site" evidence="3">
    <location>
        <position position="165"/>
    </location>
    <ligand>
        <name>substrate</name>
    </ligand>
</feature>
<evidence type="ECO:0008006" key="6">
    <source>
        <dbReference type="Google" id="ProtNLM"/>
    </source>
</evidence>
<dbReference type="STRING" id="983967.A0A1E4SZV1"/>
<dbReference type="PANTHER" id="PTHR12978:SF0">
    <property type="entry name" value="M7GPPPX DIPHOSPHATASE"/>
    <property type="match status" value="1"/>
</dbReference>
<dbReference type="GO" id="GO:0000290">
    <property type="term" value="P:deadenylation-dependent decapping of nuclear-transcribed mRNA"/>
    <property type="evidence" value="ECO:0007669"/>
    <property type="project" value="InterPro"/>
</dbReference>
<evidence type="ECO:0000313" key="5">
    <source>
        <dbReference type="Proteomes" id="UP000094801"/>
    </source>
</evidence>